<keyword evidence="10 11" id="KW-0472">Membrane</keyword>
<dbReference type="KEGG" id="lgi:LOTGIDRAFT_235024"/>
<dbReference type="Proteomes" id="UP000030746">
    <property type="component" value="Unassembled WGS sequence"/>
</dbReference>
<evidence type="ECO:0000256" key="7">
    <source>
        <dbReference type="ARBA" id="ARBA00022679"/>
    </source>
</evidence>
<evidence type="ECO:0000256" key="4">
    <source>
        <dbReference type="ARBA" id="ARBA00006739"/>
    </source>
</evidence>
<comment type="pathway">
    <text evidence="3">Sphingolipid metabolism.</text>
</comment>
<feature type="transmembrane region" description="Helical" evidence="11">
    <location>
        <begin position="293"/>
        <end position="315"/>
    </location>
</feature>
<comment type="similarity">
    <text evidence="4">Belongs to the glycosyltransferase 2 family.</text>
</comment>
<dbReference type="UniPathway" id="UPA00222"/>
<keyword evidence="8 11" id="KW-0812">Transmembrane</keyword>
<dbReference type="PANTHER" id="PTHR12726:SF0">
    <property type="entry name" value="CERAMIDE GLUCOSYLTRANSFERASE"/>
    <property type="match status" value="1"/>
</dbReference>
<dbReference type="EC" id="2.4.1.80" evidence="5"/>
<evidence type="ECO:0000256" key="5">
    <source>
        <dbReference type="ARBA" id="ARBA00012699"/>
    </source>
</evidence>
<sequence length="413" mass="47334">MIYFEPQTWSNITLIFGILALVLYCLSTFMIFLSLVYAKCKLHKKSAFRPNILYNGNPNGNQGVSVIKPLLGTDPLLRINLESHFQLDYPKFELLFCFHDENDPAVTLVNELRECYPHVSTRLFFGGCDGIVNPMVNNILPAYNAASYGYIWISTSRIMASTEILLDMVEKLADPKVGLVHQLPFVTDQPGLAGMLEKVYFGCVVSRYYLSINALGLLCATGMSYTFRKSIVDEINGLEYFGQYLAEDFFLTSKVFQAGYHLIVSAYPAQQNVANPTISKFSDRIIRWLRLRLTMMTFTTLLIEPAVECLVLGAYSAFFLHYYFGFNPYLFFIGHVTLWIIRDYIQLSIVQNAKLPFSKLTFVLVWFLREFLQIVMLMKAIMQPRTIKWGNRTYLVHFGGVTEIKREKSSMTT</sequence>
<feature type="transmembrane region" description="Helical" evidence="11">
    <location>
        <begin position="12"/>
        <end position="38"/>
    </location>
</feature>
<dbReference type="HOGENOM" id="CLU_030898_1_0_1"/>
<dbReference type="GO" id="GO:0008120">
    <property type="term" value="F:ceramide glucosyltransferase activity"/>
    <property type="evidence" value="ECO:0007669"/>
    <property type="project" value="UniProtKB-EC"/>
</dbReference>
<name>V3ZY22_LOTGI</name>
<dbReference type="SUPFAM" id="SSF53448">
    <property type="entry name" value="Nucleotide-diphospho-sugar transferases"/>
    <property type="match status" value="1"/>
</dbReference>
<evidence type="ECO:0000256" key="9">
    <source>
        <dbReference type="ARBA" id="ARBA00022989"/>
    </source>
</evidence>
<dbReference type="RefSeq" id="XP_009061731.1">
    <property type="nucleotide sequence ID" value="XM_009063483.1"/>
</dbReference>
<dbReference type="STRING" id="225164.V3ZY22"/>
<evidence type="ECO:0000256" key="11">
    <source>
        <dbReference type="SAM" id="Phobius"/>
    </source>
</evidence>
<evidence type="ECO:0000256" key="10">
    <source>
        <dbReference type="ARBA" id="ARBA00023136"/>
    </source>
</evidence>
<dbReference type="OMA" id="IAMITTM"/>
<comment type="subcellular location">
    <subcellularLocation>
        <location evidence="1">Membrane</location>
        <topology evidence="1">Multi-pass membrane protein</topology>
    </subcellularLocation>
</comment>
<keyword evidence="13" id="KW-1185">Reference proteome</keyword>
<dbReference type="Pfam" id="PF13506">
    <property type="entry name" value="Glyco_transf_21"/>
    <property type="match status" value="1"/>
</dbReference>
<dbReference type="GeneID" id="20249726"/>
<keyword evidence="6" id="KW-0328">Glycosyltransferase</keyword>
<reference evidence="12 13" key="1">
    <citation type="journal article" date="2013" name="Nature">
        <title>Insights into bilaterian evolution from three spiralian genomes.</title>
        <authorList>
            <person name="Simakov O."/>
            <person name="Marletaz F."/>
            <person name="Cho S.J."/>
            <person name="Edsinger-Gonzales E."/>
            <person name="Havlak P."/>
            <person name="Hellsten U."/>
            <person name="Kuo D.H."/>
            <person name="Larsson T."/>
            <person name="Lv J."/>
            <person name="Arendt D."/>
            <person name="Savage R."/>
            <person name="Osoegawa K."/>
            <person name="de Jong P."/>
            <person name="Grimwood J."/>
            <person name="Chapman J.A."/>
            <person name="Shapiro H."/>
            <person name="Aerts A."/>
            <person name="Otillar R.P."/>
            <person name="Terry A.Y."/>
            <person name="Boore J.L."/>
            <person name="Grigoriev I.V."/>
            <person name="Lindberg D.R."/>
            <person name="Seaver E.C."/>
            <person name="Weisblat D.A."/>
            <person name="Putnam N.H."/>
            <person name="Rokhsar D.S."/>
        </authorList>
    </citation>
    <scope>NUCLEOTIDE SEQUENCE [LARGE SCALE GENOMIC DNA]</scope>
</reference>
<dbReference type="CDD" id="cd02520">
    <property type="entry name" value="Glucosylceramide_synthase"/>
    <property type="match status" value="1"/>
</dbReference>
<evidence type="ECO:0000313" key="13">
    <source>
        <dbReference type="Proteomes" id="UP000030746"/>
    </source>
</evidence>
<evidence type="ECO:0000256" key="8">
    <source>
        <dbReference type="ARBA" id="ARBA00022692"/>
    </source>
</evidence>
<evidence type="ECO:0000313" key="12">
    <source>
        <dbReference type="EMBL" id="ESO87535.1"/>
    </source>
</evidence>
<evidence type="ECO:0000256" key="1">
    <source>
        <dbReference type="ARBA" id="ARBA00004141"/>
    </source>
</evidence>
<gene>
    <name evidence="12" type="ORF">LOTGIDRAFT_235024</name>
</gene>
<dbReference type="AlphaFoldDB" id="V3ZY22"/>
<dbReference type="CTD" id="20249726"/>
<proteinExistence type="inferred from homology"/>
<organism evidence="12 13">
    <name type="scientific">Lottia gigantea</name>
    <name type="common">Giant owl limpet</name>
    <dbReference type="NCBI Taxonomy" id="225164"/>
    <lineage>
        <taxon>Eukaryota</taxon>
        <taxon>Metazoa</taxon>
        <taxon>Spiralia</taxon>
        <taxon>Lophotrochozoa</taxon>
        <taxon>Mollusca</taxon>
        <taxon>Gastropoda</taxon>
        <taxon>Patellogastropoda</taxon>
        <taxon>Lottioidea</taxon>
        <taxon>Lottiidae</taxon>
        <taxon>Lottia</taxon>
    </lineage>
</organism>
<comment type="pathway">
    <text evidence="2">Lipid metabolism; sphingolipid metabolism.</text>
</comment>
<evidence type="ECO:0000256" key="3">
    <source>
        <dbReference type="ARBA" id="ARBA00004991"/>
    </source>
</evidence>
<dbReference type="PANTHER" id="PTHR12726">
    <property type="entry name" value="CERAMIDE GLUCOSYLTRANSFERASE"/>
    <property type="match status" value="1"/>
</dbReference>
<accession>V3ZY22</accession>
<dbReference type="GO" id="GO:0016020">
    <property type="term" value="C:membrane"/>
    <property type="evidence" value="ECO:0007669"/>
    <property type="project" value="UniProtKB-SubCell"/>
</dbReference>
<dbReference type="InterPro" id="IPR029044">
    <property type="entry name" value="Nucleotide-diphossugar_trans"/>
</dbReference>
<dbReference type="EMBL" id="KB202883">
    <property type="protein sequence ID" value="ESO87535.1"/>
    <property type="molecule type" value="Genomic_DNA"/>
</dbReference>
<dbReference type="Gene3D" id="3.90.550.10">
    <property type="entry name" value="Spore Coat Polysaccharide Biosynthesis Protein SpsA, Chain A"/>
    <property type="match status" value="1"/>
</dbReference>
<protein>
    <recommendedName>
        <fullName evidence="5">ceramide glucosyltransferase</fullName>
        <ecNumber evidence="5">2.4.1.80</ecNumber>
    </recommendedName>
</protein>
<dbReference type="InterPro" id="IPR025993">
    <property type="entry name" value="Ceramide_glucosylTrfase"/>
</dbReference>
<dbReference type="GO" id="GO:0006679">
    <property type="term" value="P:glucosylceramide biosynthetic process"/>
    <property type="evidence" value="ECO:0007669"/>
    <property type="project" value="TreeGrafter"/>
</dbReference>
<evidence type="ECO:0000256" key="6">
    <source>
        <dbReference type="ARBA" id="ARBA00022676"/>
    </source>
</evidence>
<dbReference type="OrthoDB" id="1483400at2759"/>
<keyword evidence="9 11" id="KW-1133">Transmembrane helix</keyword>
<evidence type="ECO:0000256" key="2">
    <source>
        <dbReference type="ARBA" id="ARBA00004760"/>
    </source>
</evidence>
<feature type="transmembrane region" description="Helical" evidence="11">
    <location>
        <begin position="321"/>
        <end position="341"/>
    </location>
</feature>
<keyword evidence="7" id="KW-0808">Transferase</keyword>